<evidence type="ECO:0000256" key="1">
    <source>
        <dbReference type="ARBA" id="ARBA00023125"/>
    </source>
</evidence>
<dbReference type="InterPro" id="IPR011010">
    <property type="entry name" value="DNA_brk_join_enz"/>
</dbReference>
<dbReference type="PANTHER" id="PTHR30349:SF64">
    <property type="entry name" value="PROPHAGE INTEGRASE INTD-RELATED"/>
    <property type="match status" value="1"/>
</dbReference>
<evidence type="ECO:0000256" key="2">
    <source>
        <dbReference type="ARBA" id="ARBA00023172"/>
    </source>
</evidence>
<feature type="domain" description="Phage integrase SAM-like" evidence="3">
    <location>
        <begin position="121"/>
        <end position="221"/>
    </location>
</feature>
<dbReference type="GO" id="GO:0015074">
    <property type="term" value="P:DNA integration"/>
    <property type="evidence" value="ECO:0007669"/>
    <property type="project" value="InterPro"/>
</dbReference>
<dbReference type="Pfam" id="PF13102">
    <property type="entry name" value="Phage_int_SAM_5"/>
    <property type="match status" value="1"/>
</dbReference>
<dbReference type="GO" id="GO:0003677">
    <property type="term" value="F:DNA binding"/>
    <property type="evidence" value="ECO:0007669"/>
    <property type="project" value="UniProtKB-KW"/>
</dbReference>
<dbReference type="Proteomes" id="UP000261223">
    <property type="component" value="Unassembled WGS sequence"/>
</dbReference>
<dbReference type="Gene3D" id="1.10.443.10">
    <property type="entry name" value="Intergrase catalytic core"/>
    <property type="match status" value="1"/>
</dbReference>
<evidence type="ECO:0000313" key="4">
    <source>
        <dbReference type="EMBL" id="RGM09258.1"/>
    </source>
</evidence>
<dbReference type="PANTHER" id="PTHR30349">
    <property type="entry name" value="PHAGE INTEGRASE-RELATED"/>
    <property type="match status" value="1"/>
</dbReference>
<accession>A0A3E4UJE6</accession>
<dbReference type="Proteomes" id="UP000284161">
    <property type="component" value="Unassembled WGS sequence"/>
</dbReference>
<name>A0A3E4UJE6_BACSE</name>
<keyword evidence="1" id="KW-0238">DNA-binding</keyword>
<proteinExistence type="predicted"/>
<dbReference type="SUPFAM" id="SSF56349">
    <property type="entry name" value="DNA breaking-rejoining enzymes"/>
    <property type="match status" value="1"/>
</dbReference>
<dbReference type="InterPro" id="IPR050090">
    <property type="entry name" value="Tyrosine_recombinase_XerCD"/>
</dbReference>
<evidence type="ECO:0000313" key="5">
    <source>
        <dbReference type="EMBL" id="RGR25316.1"/>
    </source>
</evidence>
<dbReference type="InterPro" id="IPR013762">
    <property type="entry name" value="Integrase-like_cat_sf"/>
</dbReference>
<dbReference type="EMBL" id="QRUB01000039">
    <property type="protein sequence ID" value="RGR25316.1"/>
    <property type="molecule type" value="Genomic_DNA"/>
</dbReference>
<dbReference type="AlphaFoldDB" id="A0A3E4UJE6"/>
<gene>
    <name evidence="5" type="ORF">DWY58_18180</name>
    <name evidence="4" type="ORF">DXC34_17765</name>
</gene>
<dbReference type="EMBL" id="QSSV01000037">
    <property type="protein sequence ID" value="RGM09258.1"/>
    <property type="molecule type" value="Genomic_DNA"/>
</dbReference>
<comment type="caution">
    <text evidence="4">The sequence shown here is derived from an EMBL/GenBank/DDBJ whole genome shotgun (WGS) entry which is preliminary data.</text>
</comment>
<evidence type="ECO:0000259" key="3">
    <source>
        <dbReference type="Pfam" id="PF13102"/>
    </source>
</evidence>
<dbReference type="GO" id="GO:0006310">
    <property type="term" value="P:DNA recombination"/>
    <property type="evidence" value="ECO:0007669"/>
    <property type="project" value="UniProtKB-KW"/>
</dbReference>
<dbReference type="RefSeq" id="WP_117742619.1">
    <property type="nucleotide sequence ID" value="NZ_QRUB01000039.1"/>
</dbReference>
<reference evidence="6 7" key="1">
    <citation type="submission" date="2018-08" db="EMBL/GenBank/DDBJ databases">
        <title>A genome reference for cultivated species of the human gut microbiota.</title>
        <authorList>
            <person name="Zou Y."/>
            <person name="Xue W."/>
            <person name="Luo G."/>
        </authorList>
    </citation>
    <scope>NUCLEOTIDE SEQUENCE [LARGE SCALE GENOMIC DNA]</scope>
    <source>
        <strain evidence="5 7">AF25-6</strain>
        <strain evidence="4 6">TF03-6</strain>
    </source>
</reference>
<evidence type="ECO:0000313" key="7">
    <source>
        <dbReference type="Proteomes" id="UP000284161"/>
    </source>
</evidence>
<keyword evidence="2" id="KW-0233">DNA recombination</keyword>
<dbReference type="Gene3D" id="1.10.150.130">
    <property type="match status" value="1"/>
</dbReference>
<sequence length="427" mass="49581">MYSINIKGKVTPKDKKLVKLEMIFFQTGYNRVSKVLNITGPIKDWDNASQSFISKSSDAIKKNKMLLDLKLKYQKIAEEWEEEGRKWCPAELALSLDKKKEKEAKEEDRSMSVSQMIDYLIKKFSEKEKEKNGKIVKSLASVKDYKIMKKALEEFTQKKYNKPLSVFYFSDITKQFLLDFVLYTQKKGVANGNKAGLNQKLRKLRAIVNYAKGLKMYGADPEVFGCVEDKMKWHKFEPKTVSKRVIQLIENVDRSLFSLKEQFCLDLFLFSYYTGGMANVDVCHLTHDMIQGNQVIYERMKFPKIGKPLLIEKSKRIIEKYKGQCIDNYVFPVFTRKHTTEEKMRNRVIQISDKVSKTLNKVCEILDIKKNITWYSARGTFISRMVDAGCSPAVAAEQAENSVTVIFKHYYKHTEGETLLTKMNSVF</sequence>
<dbReference type="InterPro" id="IPR010998">
    <property type="entry name" value="Integrase_recombinase_N"/>
</dbReference>
<evidence type="ECO:0000313" key="6">
    <source>
        <dbReference type="Proteomes" id="UP000261223"/>
    </source>
</evidence>
<protein>
    <recommendedName>
        <fullName evidence="3">Phage integrase SAM-like domain-containing protein</fullName>
    </recommendedName>
</protein>
<dbReference type="InterPro" id="IPR025269">
    <property type="entry name" value="SAM-like_dom"/>
</dbReference>
<organism evidence="4 6">
    <name type="scientific">Bacteroides stercoris</name>
    <dbReference type="NCBI Taxonomy" id="46506"/>
    <lineage>
        <taxon>Bacteria</taxon>
        <taxon>Pseudomonadati</taxon>
        <taxon>Bacteroidota</taxon>
        <taxon>Bacteroidia</taxon>
        <taxon>Bacteroidales</taxon>
        <taxon>Bacteroidaceae</taxon>
        <taxon>Bacteroides</taxon>
    </lineage>
</organism>